<feature type="non-terminal residue" evidence="1">
    <location>
        <position position="116"/>
    </location>
</feature>
<proteinExistence type="predicted"/>
<evidence type="ECO:0008006" key="3">
    <source>
        <dbReference type="Google" id="ProtNLM"/>
    </source>
</evidence>
<protein>
    <recommendedName>
        <fullName evidence="3">Apple domain-containing protein</fullName>
    </recommendedName>
</protein>
<organism evidence="1 2">
    <name type="scientific">Pristionchus entomophagus</name>
    <dbReference type="NCBI Taxonomy" id="358040"/>
    <lineage>
        <taxon>Eukaryota</taxon>
        <taxon>Metazoa</taxon>
        <taxon>Ecdysozoa</taxon>
        <taxon>Nematoda</taxon>
        <taxon>Chromadorea</taxon>
        <taxon>Rhabditida</taxon>
        <taxon>Rhabditina</taxon>
        <taxon>Diplogasteromorpha</taxon>
        <taxon>Diplogasteroidea</taxon>
        <taxon>Neodiplogasteridae</taxon>
        <taxon>Pristionchus</taxon>
    </lineage>
</organism>
<evidence type="ECO:0000313" key="2">
    <source>
        <dbReference type="Proteomes" id="UP001432027"/>
    </source>
</evidence>
<dbReference type="EMBL" id="BTSX01000001">
    <property type="protein sequence ID" value="GMS81552.1"/>
    <property type="molecule type" value="Genomic_DNA"/>
</dbReference>
<comment type="caution">
    <text evidence="1">The sequence shown here is derived from an EMBL/GenBank/DDBJ whole genome shotgun (WGS) entry which is preliminary data.</text>
</comment>
<gene>
    <name evidence="1" type="ORF">PENTCL1PPCAC_3727</name>
</gene>
<sequence length="116" mass="13258">KNVWSWRSCVGICRTEAMCVSAAYSDKLHICHLHTPTAIGFPQCAVTPFRRFVKTMDNCKEWVTYDRTNLSREMGGDPCYPDNSNLHFDLVKLDGVERTCPIRKLDGSNGPLLFFR</sequence>
<evidence type="ECO:0000313" key="1">
    <source>
        <dbReference type="EMBL" id="GMS81552.1"/>
    </source>
</evidence>
<dbReference type="Proteomes" id="UP001432027">
    <property type="component" value="Unassembled WGS sequence"/>
</dbReference>
<accession>A0AAV5SDU7</accession>
<name>A0AAV5SDU7_9BILA</name>
<dbReference type="AlphaFoldDB" id="A0AAV5SDU7"/>
<keyword evidence="2" id="KW-1185">Reference proteome</keyword>
<feature type="non-terminal residue" evidence="1">
    <location>
        <position position="1"/>
    </location>
</feature>
<reference evidence="1" key="1">
    <citation type="submission" date="2023-10" db="EMBL/GenBank/DDBJ databases">
        <title>Genome assembly of Pristionchus species.</title>
        <authorList>
            <person name="Yoshida K."/>
            <person name="Sommer R.J."/>
        </authorList>
    </citation>
    <scope>NUCLEOTIDE SEQUENCE</scope>
    <source>
        <strain evidence="1">RS0144</strain>
    </source>
</reference>